<dbReference type="AlphaFoldDB" id="A0A2T9JI87"/>
<proteinExistence type="predicted"/>
<dbReference type="EMBL" id="QDKQ01000069">
    <property type="protein sequence ID" value="PVM83402.1"/>
    <property type="molecule type" value="Genomic_DNA"/>
</dbReference>
<evidence type="ECO:0000313" key="1">
    <source>
        <dbReference type="EMBL" id="PVM83402.1"/>
    </source>
</evidence>
<comment type="caution">
    <text evidence="1">The sequence shown here is derived from an EMBL/GenBank/DDBJ whole genome shotgun (WGS) entry which is preliminary data.</text>
</comment>
<reference evidence="1 2" key="1">
    <citation type="submission" date="2018-04" db="EMBL/GenBank/DDBJ databases">
        <title>The genome sequence of Caulobacter sp. 744.</title>
        <authorList>
            <person name="Gao J."/>
            <person name="Sun J."/>
        </authorList>
    </citation>
    <scope>NUCLEOTIDE SEQUENCE [LARGE SCALE GENOMIC DNA]</scope>
    <source>
        <strain evidence="1 2">774</strain>
    </source>
</reference>
<name>A0A2T9JI87_9CAUL</name>
<keyword evidence="2" id="KW-1185">Reference proteome</keyword>
<dbReference type="RefSeq" id="WP_109102753.1">
    <property type="nucleotide sequence ID" value="NZ_QDKQ01000069.1"/>
</dbReference>
<sequence>MSHVEGVFLTLALEIGLAQTIAETLKDIDGAIASLPDTVGAATYRQRLEGQRASLRNPTLRTSAALVASMCARDPSLTPRIRSAFADLAARHADLAVFYGQLPAAAQDLQRAS</sequence>
<gene>
    <name evidence="1" type="ORF">DDF67_20920</name>
</gene>
<evidence type="ECO:0000313" key="2">
    <source>
        <dbReference type="Proteomes" id="UP000245073"/>
    </source>
</evidence>
<dbReference type="Proteomes" id="UP000245073">
    <property type="component" value="Unassembled WGS sequence"/>
</dbReference>
<dbReference type="OrthoDB" id="7191156at2"/>
<accession>A0A2T9JI87</accession>
<organism evidence="1 2">
    <name type="scientific">Caulobacter endophyticus</name>
    <dbReference type="NCBI Taxonomy" id="2172652"/>
    <lineage>
        <taxon>Bacteria</taxon>
        <taxon>Pseudomonadati</taxon>
        <taxon>Pseudomonadota</taxon>
        <taxon>Alphaproteobacteria</taxon>
        <taxon>Caulobacterales</taxon>
        <taxon>Caulobacteraceae</taxon>
        <taxon>Caulobacter</taxon>
    </lineage>
</organism>
<protein>
    <submittedName>
        <fullName evidence="1">Uncharacterized protein</fullName>
    </submittedName>
</protein>